<evidence type="ECO:0000256" key="1">
    <source>
        <dbReference type="SAM" id="MobiDB-lite"/>
    </source>
</evidence>
<proteinExistence type="predicted"/>
<organism evidence="2 3">
    <name type="scientific">Arthrobacter phage KellEzio</name>
    <dbReference type="NCBI Taxonomy" id="1796995"/>
    <lineage>
        <taxon>Viruses</taxon>
        <taxon>Duplodnaviria</taxon>
        <taxon>Heunggongvirae</taxon>
        <taxon>Uroviricota</taxon>
        <taxon>Caudoviricetes</taxon>
        <taxon>Kelleziovirus</taxon>
        <taxon>Kelleziovirus kellezzio</taxon>
    </lineage>
</organism>
<feature type="compositionally biased region" description="Polar residues" evidence="1">
    <location>
        <begin position="87"/>
        <end position="98"/>
    </location>
</feature>
<gene>
    <name evidence="2" type="primary">58</name>
    <name evidence="2" type="ORF">KELLEZIO_58</name>
</gene>
<sequence>MTAGSYEIGRDANGLTEKERQVLGGLREKKSFRAMGREFGISAQRCHEIAGSLITKGVVAKTPNGYAAIVSFEEQAALQRLAANDAPQDTITPNAQSHEATEEAHN</sequence>
<evidence type="ECO:0000313" key="2">
    <source>
        <dbReference type="EMBL" id="AMM44228.1"/>
    </source>
</evidence>
<keyword evidence="3" id="KW-1185">Reference proteome</keyword>
<name>A0A140G6E3_9CAUD</name>
<protein>
    <submittedName>
        <fullName evidence="2">Helix-turn-helix DNA-binding domain protein</fullName>
    </submittedName>
</protein>
<dbReference type="RefSeq" id="YP_009301315.1">
    <property type="nucleotide sequence ID" value="NC_031231.1"/>
</dbReference>
<accession>A0A140G6E3</accession>
<dbReference type="KEGG" id="vg:29124770"/>
<dbReference type="Proteomes" id="UP000201386">
    <property type="component" value="Segment"/>
</dbReference>
<dbReference type="GO" id="GO:0003677">
    <property type="term" value="F:DNA binding"/>
    <property type="evidence" value="ECO:0007669"/>
    <property type="project" value="UniProtKB-KW"/>
</dbReference>
<keyword evidence="2" id="KW-0238">DNA-binding</keyword>
<feature type="region of interest" description="Disordered" evidence="1">
    <location>
        <begin position="83"/>
        <end position="106"/>
    </location>
</feature>
<reference evidence="2 3" key="1">
    <citation type="submission" date="2016-02" db="EMBL/GenBank/DDBJ databases">
        <authorList>
            <person name="Lynch K.C."/>
            <person name="Doan M."/>
            <person name="Paisley J.T."/>
            <person name="Allen K.G."/>
            <person name="Gaffney B.L."/>
            <person name="Rinehart C.A."/>
            <person name="King R.A."/>
            <person name="Staples A."/>
            <person name="Bowman C.A."/>
            <person name="Russell D.A."/>
            <person name="Pope W.H."/>
            <person name="Jacobs-Sera D."/>
            <person name="Hendrix R.W."/>
            <person name="Hatfull G.F."/>
        </authorList>
    </citation>
    <scope>NUCLEOTIDE SEQUENCE [LARGE SCALE GENOMIC DNA]</scope>
</reference>
<dbReference type="GeneID" id="29124770"/>
<evidence type="ECO:0000313" key="3">
    <source>
        <dbReference type="Proteomes" id="UP000201386"/>
    </source>
</evidence>
<dbReference type="EMBL" id="KU647626">
    <property type="protein sequence ID" value="AMM44228.1"/>
    <property type="molecule type" value="Genomic_DNA"/>
</dbReference>